<dbReference type="EMBL" id="NFJD01000001">
    <property type="protein sequence ID" value="OUO57208.1"/>
    <property type="molecule type" value="Genomic_DNA"/>
</dbReference>
<comment type="caution">
    <text evidence="11">The sequence shown here is derived from an EMBL/GenBank/DDBJ whole genome shotgun (WGS) entry which is preliminary data.</text>
</comment>
<sequence length="482" mass="54272">MNIVLAASEAFPFCKTGGLADVVGALCQQFAMRKGNKVLLFLPHYRSIVRVSSLKVVPGVYLIPIGDRIEQVSLSYINWGNVLVFFVGSRKYFDRPELYRTKTGEFADNDERFILFSRAVLEGCKFIGFRPDIIHCHDWQTGLIPAYLKTVYKLDAFYTRTRSLYTIHNIAYQGHFPYSTFKKAGFHPVDYTPEKFEYYGGISFLKSGIVFADNINTVSPNYAREVQSDPAMGFGLEGLLRYRSKNFCGIVNGIDTEVWDPEIDPVLPIGYDAAEAVKGKLAAKLALQQQCKLSQDPDKPLIGIVSRLDYQKGLDTVVDLIGRLKDRVQFVVLGMGDPMLEKAYQSLARNNPASVSYNGRLDEDLAHRIYAGADIFLMPSRFEPCGLSQLIAMKYGTLPVVSKVGGLVDTVKGYQPGKEDTATGFFIEEFTEHGILQAVEGALAVFNDRKRWNRLVRNAMRQDLSWDKSAQQYLELYRKTVI</sequence>
<evidence type="ECO:0000313" key="11">
    <source>
        <dbReference type="EMBL" id="OUO57208.1"/>
    </source>
</evidence>
<evidence type="ECO:0000256" key="6">
    <source>
        <dbReference type="ARBA" id="ARBA00022679"/>
    </source>
</evidence>
<comment type="similarity">
    <text evidence="4 8">Belongs to the glycosyltransferase 1 family. Bacterial/plant glycogen synthase subfamily.</text>
</comment>
<feature type="domain" description="Starch synthase catalytic" evidence="10">
    <location>
        <begin position="2"/>
        <end position="241"/>
    </location>
</feature>
<comment type="pathway">
    <text evidence="3 8">Glycan biosynthesis; glycogen biosynthesis.</text>
</comment>
<dbReference type="Gene3D" id="3.40.50.2000">
    <property type="entry name" value="Glycogen Phosphorylase B"/>
    <property type="match status" value="2"/>
</dbReference>
<protein>
    <recommendedName>
        <fullName evidence="8">Glycogen synthase</fullName>
        <ecNumber evidence="8">2.4.1.21</ecNumber>
    </recommendedName>
    <alternativeName>
        <fullName evidence="8">Starch [bacterial glycogen] synthase</fullName>
    </alternativeName>
</protein>
<keyword evidence="7 8" id="KW-0320">Glycogen biosynthesis</keyword>
<evidence type="ECO:0000256" key="8">
    <source>
        <dbReference type="HAMAP-Rule" id="MF_00484"/>
    </source>
</evidence>
<organism evidence="11 12">
    <name type="scientific">Candidatus Avelusimicrobium gallicola</name>
    <dbReference type="NCBI Taxonomy" id="2562704"/>
    <lineage>
        <taxon>Bacteria</taxon>
        <taxon>Pseudomonadati</taxon>
        <taxon>Elusimicrobiota</taxon>
        <taxon>Elusimicrobia</taxon>
        <taxon>Elusimicrobiales</taxon>
        <taxon>Elusimicrobiaceae</taxon>
        <taxon>Candidatus Avelusimicrobium</taxon>
    </lineage>
</organism>
<comment type="function">
    <text evidence="2 8">Synthesizes alpha-1,4-glucan chains using ADP-glucose.</text>
</comment>
<dbReference type="GO" id="GO:0005978">
    <property type="term" value="P:glycogen biosynthetic process"/>
    <property type="evidence" value="ECO:0007669"/>
    <property type="project" value="UniProtKB-UniRule"/>
</dbReference>
<proteinExistence type="inferred from homology"/>
<dbReference type="NCBIfam" id="NF001899">
    <property type="entry name" value="PRK00654.1-2"/>
    <property type="match status" value="1"/>
</dbReference>
<dbReference type="Pfam" id="PF00534">
    <property type="entry name" value="Glycos_transf_1"/>
    <property type="match status" value="1"/>
</dbReference>
<evidence type="ECO:0000256" key="1">
    <source>
        <dbReference type="ARBA" id="ARBA00001478"/>
    </source>
</evidence>
<evidence type="ECO:0000256" key="3">
    <source>
        <dbReference type="ARBA" id="ARBA00004964"/>
    </source>
</evidence>
<comment type="catalytic activity">
    <reaction evidence="1 8">
        <text>[(1-&gt;4)-alpha-D-glucosyl](n) + ADP-alpha-D-glucose = [(1-&gt;4)-alpha-D-glucosyl](n+1) + ADP + H(+)</text>
        <dbReference type="Rhea" id="RHEA:18189"/>
        <dbReference type="Rhea" id="RHEA-COMP:9584"/>
        <dbReference type="Rhea" id="RHEA-COMP:9587"/>
        <dbReference type="ChEBI" id="CHEBI:15378"/>
        <dbReference type="ChEBI" id="CHEBI:15444"/>
        <dbReference type="ChEBI" id="CHEBI:57498"/>
        <dbReference type="ChEBI" id="CHEBI:456216"/>
        <dbReference type="EC" id="2.4.1.21"/>
    </reaction>
</comment>
<dbReference type="InterPro" id="IPR001296">
    <property type="entry name" value="Glyco_trans_1"/>
</dbReference>
<dbReference type="PANTHER" id="PTHR45825:SF11">
    <property type="entry name" value="ALPHA AMYLASE DOMAIN-CONTAINING PROTEIN"/>
    <property type="match status" value="1"/>
</dbReference>
<gene>
    <name evidence="8" type="primary">glgA</name>
    <name evidence="11" type="ORF">B5F75_00045</name>
</gene>
<dbReference type="OrthoDB" id="9808590at2"/>
<dbReference type="InterPro" id="IPR011835">
    <property type="entry name" value="GS/SS"/>
</dbReference>
<dbReference type="GO" id="GO:0004373">
    <property type="term" value="F:alpha-1,4-glucan glucosyltransferase (UDP-glucose donor) activity"/>
    <property type="evidence" value="ECO:0007669"/>
    <property type="project" value="InterPro"/>
</dbReference>
<evidence type="ECO:0000259" key="9">
    <source>
        <dbReference type="Pfam" id="PF00534"/>
    </source>
</evidence>
<accession>A0A1Y4DJU7</accession>
<dbReference type="PANTHER" id="PTHR45825">
    <property type="entry name" value="GRANULE-BOUND STARCH SYNTHASE 1, CHLOROPLASTIC/AMYLOPLASTIC"/>
    <property type="match status" value="1"/>
</dbReference>
<feature type="binding site" evidence="8">
    <location>
        <position position="15"/>
    </location>
    <ligand>
        <name>ADP-alpha-D-glucose</name>
        <dbReference type="ChEBI" id="CHEBI:57498"/>
    </ligand>
</feature>
<evidence type="ECO:0000313" key="12">
    <source>
        <dbReference type="Proteomes" id="UP000196368"/>
    </source>
</evidence>
<keyword evidence="12" id="KW-1185">Reference proteome</keyword>
<dbReference type="NCBIfam" id="TIGR02095">
    <property type="entry name" value="glgA"/>
    <property type="match status" value="1"/>
</dbReference>
<dbReference type="HAMAP" id="MF_00484">
    <property type="entry name" value="Glycogen_synth"/>
    <property type="match status" value="1"/>
</dbReference>
<dbReference type="AlphaFoldDB" id="A0A1Y4DJU7"/>
<evidence type="ECO:0000256" key="7">
    <source>
        <dbReference type="ARBA" id="ARBA00023056"/>
    </source>
</evidence>
<dbReference type="SUPFAM" id="SSF53756">
    <property type="entry name" value="UDP-Glycosyltransferase/glycogen phosphorylase"/>
    <property type="match status" value="1"/>
</dbReference>
<evidence type="ECO:0000256" key="4">
    <source>
        <dbReference type="ARBA" id="ARBA00010281"/>
    </source>
</evidence>
<evidence type="ECO:0000256" key="2">
    <source>
        <dbReference type="ARBA" id="ARBA00002764"/>
    </source>
</evidence>
<dbReference type="EC" id="2.4.1.21" evidence="8"/>
<dbReference type="CDD" id="cd03791">
    <property type="entry name" value="GT5_Glycogen_synthase_DULL1-like"/>
    <property type="match status" value="1"/>
</dbReference>
<dbReference type="Proteomes" id="UP000196368">
    <property type="component" value="Unassembled WGS sequence"/>
</dbReference>
<evidence type="ECO:0000259" key="10">
    <source>
        <dbReference type="Pfam" id="PF08323"/>
    </source>
</evidence>
<dbReference type="UniPathway" id="UPA00164"/>
<feature type="domain" description="Glycosyl transferase family 1" evidence="9">
    <location>
        <begin position="293"/>
        <end position="453"/>
    </location>
</feature>
<name>A0A1Y4DJU7_9BACT</name>
<dbReference type="RefSeq" id="WP_087286121.1">
    <property type="nucleotide sequence ID" value="NZ_NFJD01000001.1"/>
</dbReference>
<keyword evidence="5 8" id="KW-0328">Glycosyltransferase</keyword>
<keyword evidence="6 8" id="KW-0808">Transferase</keyword>
<dbReference type="Pfam" id="PF08323">
    <property type="entry name" value="Glyco_transf_5"/>
    <property type="match status" value="1"/>
</dbReference>
<dbReference type="InterPro" id="IPR013534">
    <property type="entry name" value="Starch_synth_cat_dom"/>
</dbReference>
<dbReference type="GO" id="GO:0009011">
    <property type="term" value="F:alpha-1,4-glucan glucosyltransferase (ADP-glucose donor) activity"/>
    <property type="evidence" value="ECO:0007669"/>
    <property type="project" value="UniProtKB-UniRule"/>
</dbReference>
<reference evidence="12" key="1">
    <citation type="submission" date="2017-04" db="EMBL/GenBank/DDBJ databases">
        <title>Function of individual gut microbiota members based on whole genome sequencing of pure cultures obtained from chicken caecum.</title>
        <authorList>
            <person name="Medvecky M."/>
            <person name="Cejkova D."/>
            <person name="Polansky O."/>
            <person name="Karasova D."/>
            <person name="Kubasova T."/>
            <person name="Cizek A."/>
            <person name="Rychlik I."/>
        </authorList>
    </citation>
    <scope>NUCLEOTIDE SEQUENCE [LARGE SCALE GENOMIC DNA]</scope>
    <source>
        <strain evidence="12">An273</strain>
    </source>
</reference>
<evidence type="ECO:0000256" key="5">
    <source>
        <dbReference type="ARBA" id="ARBA00022676"/>
    </source>
</evidence>